<gene>
    <name evidence="4" type="ORF">GA0070611_1699</name>
</gene>
<evidence type="ECO:0000256" key="1">
    <source>
        <dbReference type="ARBA" id="ARBA00009129"/>
    </source>
</evidence>
<dbReference type="InterPro" id="IPR008462">
    <property type="entry name" value="CsbD"/>
</dbReference>
<comment type="similarity">
    <text evidence="1">Belongs to the UPF0337 (CsbD) family.</text>
</comment>
<feature type="compositionally biased region" description="Basic and acidic residues" evidence="2">
    <location>
        <begin position="53"/>
        <end position="70"/>
    </location>
</feature>
<feature type="domain" description="CsbD-like" evidence="3">
    <location>
        <begin position="40"/>
        <end position="91"/>
    </location>
</feature>
<accession>A0A1A8ZCP0</accession>
<evidence type="ECO:0000313" key="4">
    <source>
        <dbReference type="EMBL" id="SBT41649.1"/>
    </source>
</evidence>
<keyword evidence="5" id="KW-1185">Reference proteome</keyword>
<dbReference type="AlphaFoldDB" id="A0A1A8ZCP0"/>
<protein>
    <submittedName>
        <fullName evidence="4">Uncharacterized conserved protein YjbJ, UPF0337 family</fullName>
    </submittedName>
</protein>
<reference evidence="5" key="1">
    <citation type="submission" date="2016-06" db="EMBL/GenBank/DDBJ databases">
        <authorList>
            <person name="Varghese N."/>
            <person name="Submissions Spin"/>
        </authorList>
    </citation>
    <scope>NUCLEOTIDE SEQUENCE [LARGE SCALE GENOMIC DNA]</scope>
    <source>
        <strain evidence="5">DSM 44815</strain>
    </source>
</reference>
<proteinExistence type="inferred from homology"/>
<dbReference type="Pfam" id="PF05532">
    <property type="entry name" value="CsbD"/>
    <property type="match status" value="1"/>
</dbReference>
<dbReference type="Proteomes" id="UP000199385">
    <property type="component" value="Chromosome I"/>
</dbReference>
<dbReference type="InterPro" id="IPR036629">
    <property type="entry name" value="YjbJ_sf"/>
</dbReference>
<feature type="compositionally biased region" description="Basic and acidic residues" evidence="2">
    <location>
        <begin position="81"/>
        <end position="99"/>
    </location>
</feature>
<name>A0A1A8ZCP0_9ACTN</name>
<feature type="region of interest" description="Disordered" evidence="2">
    <location>
        <begin position="1"/>
        <end position="99"/>
    </location>
</feature>
<dbReference type="EMBL" id="LT594323">
    <property type="protein sequence ID" value="SBT41649.1"/>
    <property type="molecule type" value="Genomic_DNA"/>
</dbReference>
<dbReference type="Gene3D" id="1.10.1470.10">
    <property type="entry name" value="YjbJ"/>
    <property type="match status" value="1"/>
</dbReference>
<sequence length="99" mass="10659">MVHHHAWVTFHGTQGGDATRNGPDGPAYRDGGGSPMSFTEKAKNKAQELSGVAKERLGDVTDNERLRAEGASEQSTARARQAGEHVKQAGRDVKDAFEK</sequence>
<evidence type="ECO:0000256" key="2">
    <source>
        <dbReference type="SAM" id="MobiDB-lite"/>
    </source>
</evidence>
<dbReference type="STRING" id="261654.GA0070611_1699"/>
<evidence type="ECO:0000313" key="5">
    <source>
        <dbReference type="Proteomes" id="UP000199385"/>
    </source>
</evidence>
<organism evidence="4 5">
    <name type="scientific">Micromonospora auratinigra</name>
    <dbReference type="NCBI Taxonomy" id="261654"/>
    <lineage>
        <taxon>Bacteria</taxon>
        <taxon>Bacillati</taxon>
        <taxon>Actinomycetota</taxon>
        <taxon>Actinomycetes</taxon>
        <taxon>Micromonosporales</taxon>
        <taxon>Micromonosporaceae</taxon>
        <taxon>Micromonospora</taxon>
    </lineage>
</organism>
<dbReference type="PATRIC" id="fig|261654.4.peg.1727"/>
<evidence type="ECO:0000259" key="3">
    <source>
        <dbReference type="Pfam" id="PF05532"/>
    </source>
</evidence>
<dbReference type="SUPFAM" id="SSF69047">
    <property type="entry name" value="Hypothetical protein YjbJ"/>
    <property type="match status" value="1"/>
</dbReference>